<evidence type="ECO:0008006" key="4">
    <source>
        <dbReference type="Google" id="ProtNLM"/>
    </source>
</evidence>
<protein>
    <recommendedName>
        <fullName evidence="4">Cyclic nucleotide-binding protein</fullName>
    </recommendedName>
</protein>
<accession>A0A0S8GGI5</accession>
<dbReference type="InterPro" id="IPR010406">
    <property type="entry name" value="DUF1003"/>
</dbReference>
<dbReference type="EMBL" id="LJUO01000040">
    <property type="protein sequence ID" value="KPK72149.1"/>
    <property type="molecule type" value="Genomic_DNA"/>
</dbReference>
<dbReference type="PATRIC" id="fig|1703780.3.peg.2523"/>
<dbReference type="PANTHER" id="PTHR41386:SF1">
    <property type="entry name" value="MEMBRANE PROTEIN"/>
    <property type="match status" value="1"/>
</dbReference>
<dbReference type="Pfam" id="PF06210">
    <property type="entry name" value="DUF1003"/>
    <property type="match status" value="1"/>
</dbReference>
<dbReference type="AlphaFoldDB" id="A0A0S8GGI5"/>
<reference evidence="2 3" key="1">
    <citation type="journal article" date="2015" name="Microbiome">
        <title>Genomic resolution of linkages in carbon, nitrogen, and sulfur cycling among widespread estuary sediment bacteria.</title>
        <authorList>
            <person name="Baker B.J."/>
            <person name="Lazar C.S."/>
            <person name="Teske A.P."/>
            <person name="Dick G.J."/>
        </authorList>
    </citation>
    <scope>NUCLEOTIDE SEQUENCE [LARGE SCALE GENOMIC DNA]</scope>
    <source>
        <strain evidence="2">SM23_60</strain>
    </source>
</reference>
<evidence type="ECO:0000313" key="2">
    <source>
        <dbReference type="EMBL" id="KPK72149.1"/>
    </source>
</evidence>
<keyword evidence="1" id="KW-0472">Membrane</keyword>
<dbReference type="Proteomes" id="UP000051096">
    <property type="component" value="Unassembled WGS sequence"/>
</dbReference>
<keyword evidence="1" id="KW-1133">Transmembrane helix</keyword>
<feature type="transmembrane region" description="Helical" evidence="1">
    <location>
        <begin position="148"/>
        <end position="170"/>
    </location>
</feature>
<evidence type="ECO:0000256" key="1">
    <source>
        <dbReference type="SAM" id="Phobius"/>
    </source>
</evidence>
<organism evidence="2 3">
    <name type="scientific">candidate division WOR_3 bacterium SM23_60</name>
    <dbReference type="NCBI Taxonomy" id="1703780"/>
    <lineage>
        <taxon>Bacteria</taxon>
        <taxon>Bacteria division WOR-3</taxon>
    </lineage>
</organism>
<dbReference type="PANTHER" id="PTHR41386">
    <property type="entry name" value="INTEGRAL MEMBRANE PROTEIN-RELATED"/>
    <property type="match status" value="1"/>
</dbReference>
<feature type="transmembrane region" description="Helical" evidence="1">
    <location>
        <begin position="121"/>
        <end position="142"/>
    </location>
</feature>
<gene>
    <name evidence="2" type="ORF">AMJ87_05625</name>
</gene>
<evidence type="ECO:0000313" key="3">
    <source>
        <dbReference type="Proteomes" id="UP000051096"/>
    </source>
</evidence>
<comment type="caution">
    <text evidence="2">The sequence shown here is derived from an EMBL/GenBank/DDBJ whole genome shotgun (WGS) entry which is preliminary data.</text>
</comment>
<proteinExistence type="predicted"/>
<keyword evidence="1" id="KW-0812">Transmembrane</keyword>
<name>A0A0S8GGI5_UNCW3</name>
<sequence length="240" mass="28076">MAKQPKDFICQVCKQPKKRSDVVRAELIRAPIVATIKKTHPDWSSDGYICVPDLNRFRAQYVQDVLETEKGELSVLEKKVMESLKEEELLSKNINIEFERKLAFGERMADRLAEYAGSWRFIMIFATLLAIWIALNSFVLITRPFDPYPFILLNLILSCIAAIQAPIIMMSQNRQEAKDRLRAEHDYLVNLKAELEIRHLHEKIDHLLMNQWQRLLEIQEIQTELMAELTHKQPHPKNVD</sequence>